<evidence type="ECO:0000256" key="1">
    <source>
        <dbReference type="SAM" id="MobiDB-lite"/>
    </source>
</evidence>
<feature type="region of interest" description="Disordered" evidence="1">
    <location>
        <begin position="200"/>
        <end position="241"/>
    </location>
</feature>
<protein>
    <submittedName>
        <fullName evidence="2">SFRICE_008944</fullName>
    </submittedName>
</protein>
<name>A0A2H1VFF7_SPOFR</name>
<organism evidence="2">
    <name type="scientific">Spodoptera frugiperda</name>
    <name type="common">Fall armyworm</name>
    <dbReference type="NCBI Taxonomy" id="7108"/>
    <lineage>
        <taxon>Eukaryota</taxon>
        <taxon>Metazoa</taxon>
        <taxon>Ecdysozoa</taxon>
        <taxon>Arthropoda</taxon>
        <taxon>Hexapoda</taxon>
        <taxon>Insecta</taxon>
        <taxon>Pterygota</taxon>
        <taxon>Neoptera</taxon>
        <taxon>Endopterygota</taxon>
        <taxon>Lepidoptera</taxon>
        <taxon>Glossata</taxon>
        <taxon>Ditrysia</taxon>
        <taxon>Noctuoidea</taxon>
        <taxon>Noctuidae</taxon>
        <taxon>Amphipyrinae</taxon>
        <taxon>Spodoptera</taxon>
    </lineage>
</organism>
<reference evidence="2" key="1">
    <citation type="submission" date="2016-07" db="EMBL/GenBank/DDBJ databases">
        <authorList>
            <person name="Bretaudeau A."/>
        </authorList>
    </citation>
    <scope>NUCLEOTIDE SEQUENCE</scope>
    <source>
        <strain evidence="2">Rice</strain>
        <tissue evidence="2">Whole body</tissue>
    </source>
</reference>
<dbReference type="AlphaFoldDB" id="A0A2H1VFF7"/>
<gene>
    <name evidence="2" type="ORF">SFRICE_008944</name>
</gene>
<sequence length="280" mass="30258">MVKKAAKRTYVSPDMVASATAEQGVSGSIPGSGKVLRGIFGFSKNFSVVARSLELCPVYGNRLTPYYMGLITQMVKSWCTLYSGITCRNVTSAYPFGDKRRDVVSTGSKSRDAPRPLVSAEKATLPGDAGLLHAELTFFYYPGDVCFPAKRCSAKKPIFSQITIFGQKTIFSLKTMFAKNQLLLKKTSFAKKPSSAKKTCSVKKPTSAKKPCSAKKPISAKNPPSAKKPTSAKSRDAPRPLVSAEKATLPGDAGLLHAELTFFYYPGDVCFPGQLILLVM</sequence>
<dbReference type="EMBL" id="ODYU01002259">
    <property type="protein sequence ID" value="SOQ39511.1"/>
    <property type="molecule type" value="Genomic_DNA"/>
</dbReference>
<proteinExistence type="predicted"/>
<evidence type="ECO:0000313" key="2">
    <source>
        <dbReference type="EMBL" id="SOQ39511.1"/>
    </source>
</evidence>
<accession>A0A2H1VFF7</accession>